<dbReference type="InterPro" id="IPR036915">
    <property type="entry name" value="Cyclin-like_sf"/>
</dbReference>
<evidence type="ECO:0000256" key="8">
    <source>
        <dbReference type="ARBA" id="ARBA00023242"/>
    </source>
</evidence>
<dbReference type="OrthoDB" id="511529at2759"/>
<feature type="compositionally biased region" description="Acidic residues" evidence="9">
    <location>
        <begin position="502"/>
        <end position="529"/>
    </location>
</feature>
<dbReference type="GeneID" id="68111555"/>
<dbReference type="Pfam" id="PF00382">
    <property type="entry name" value="TFIIB"/>
    <property type="match status" value="2"/>
</dbReference>
<dbReference type="PANTHER" id="PTHR11618:SF4">
    <property type="entry name" value="TRANSCRIPTION FACTOR IIIB 90 KDA SUBUNIT"/>
    <property type="match status" value="1"/>
</dbReference>
<evidence type="ECO:0000256" key="7">
    <source>
        <dbReference type="ARBA" id="ARBA00023163"/>
    </source>
</evidence>
<feature type="domain" description="Brf1 TBP-binding" evidence="11">
    <location>
        <begin position="511"/>
        <end position="615"/>
    </location>
</feature>
<feature type="compositionally biased region" description="Low complexity" evidence="9">
    <location>
        <begin position="488"/>
        <end position="501"/>
    </location>
</feature>
<sequence length="712" mass="80906">MPEIWCQTCQAYVTPEQGATSGLYCGECGEELESFSFEEGIEFNEDHTMAGHFISSERAAASAATALAGVPQFAYDENGKLVFSSAVPQSTTSDMDQPMTESRLQTIEKAKRRIATIALMMKIPNHYIDRATNTYKLALLKGCTKSRNPEIVAAACLYFVLRQDKQPFMLMDFSEAMKTDVFLIGHCFLDLMNALNFKLPTVEPFFYVRRFANRLLLNSIKENQTQHQHQEAINRVIQTTLKLIANMKRNWIQTGRRPAGICAAALLVAARIHGFKNVSKQDVVKVVKICTVTLTKRLMEFDKTETAQLSFDEFEKREQEINNGTFQGTIEVLDPPAFSKSLKEKMKLMERDKSRDKDADTESVMTTQNDALFTDVNDKDVEEAEQLMQDKDIELITTELEKGDQFARQEREKAKKLAKSPPVQSISTPPPQSSSQSHVVLTSSSNASIDKTIEQTQGEEEFDEFENGFDKEEPHQNKKATIQETNLQTTDQNDQAPQQQDPPEEEVDTLSDFEDDSEIEEVVITEESEIESREKLWNELHLEYVQMMEENKKEKEEKRRQGGGRRRRTAGRAVDAVDASSSSIYNIGGLMYGTQPNISQVESHAVYRSASEASANLLRAKIARNLVSKSLFDEDELISDTQNHTVEKVHLDEEADDYSMTHRSVLGKRQSIQEKNKIDRRNENEFTDDFEDEFAEEEETTISAHAKKYKAR</sequence>
<keyword evidence="7" id="KW-0804">Transcription</keyword>
<dbReference type="GO" id="GO:0000126">
    <property type="term" value="C:transcription factor TFIIIB complex"/>
    <property type="evidence" value="ECO:0007669"/>
    <property type="project" value="TreeGrafter"/>
</dbReference>
<feature type="compositionally biased region" description="Basic and acidic residues" evidence="9">
    <location>
        <begin position="671"/>
        <end position="684"/>
    </location>
</feature>
<evidence type="ECO:0000256" key="1">
    <source>
        <dbReference type="ARBA" id="ARBA00004123"/>
    </source>
</evidence>
<dbReference type="Pfam" id="PF07741">
    <property type="entry name" value="BRF1"/>
    <property type="match status" value="1"/>
</dbReference>
<organism evidence="12 13">
    <name type="scientific">Naegleria fowleri</name>
    <name type="common">Brain eating amoeba</name>
    <dbReference type="NCBI Taxonomy" id="5763"/>
    <lineage>
        <taxon>Eukaryota</taxon>
        <taxon>Discoba</taxon>
        <taxon>Heterolobosea</taxon>
        <taxon>Tetramitia</taxon>
        <taxon>Eutetramitia</taxon>
        <taxon>Vahlkampfiidae</taxon>
        <taxon>Naegleria</taxon>
    </lineage>
</organism>
<dbReference type="GO" id="GO:0000995">
    <property type="term" value="F:RNA polymerase III general transcription initiation factor activity"/>
    <property type="evidence" value="ECO:0007669"/>
    <property type="project" value="TreeGrafter"/>
</dbReference>
<dbReference type="VEuPathDB" id="AmoebaDB:NfTy_084240"/>
<feature type="compositionally biased region" description="Basic and acidic residues" evidence="9">
    <location>
        <begin position="406"/>
        <end position="415"/>
    </location>
</feature>
<comment type="caution">
    <text evidence="12">The sequence shown here is derived from an EMBL/GenBank/DDBJ whole genome shotgun (WGS) entry which is preliminary data.</text>
</comment>
<keyword evidence="8" id="KW-0539">Nucleus</keyword>
<keyword evidence="4" id="KW-0863">Zinc-finger</keyword>
<dbReference type="GO" id="GO:0008270">
    <property type="term" value="F:zinc ion binding"/>
    <property type="evidence" value="ECO:0007669"/>
    <property type="project" value="UniProtKB-KW"/>
</dbReference>
<evidence type="ECO:0000313" key="12">
    <source>
        <dbReference type="EMBL" id="KAF0976438.1"/>
    </source>
</evidence>
<keyword evidence="6" id="KW-0805">Transcription regulation</keyword>
<dbReference type="OMA" id="QMMEENK"/>
<evidence type="ECO:0000256" key="2">
    <source>
        <dbReference type="ARBA" id="ARBA00010857"/>
    </source>
</evidence>
<accession>A0A6A5BQD3</accession>
<feature type="region of interest" description="Disordered" evidence="9">
    <location>
        <begin position="550"/>
        <end position="575"/>
    </location>
</feature>
<feature type="compositionally biased region" description="Acidic residues" evidence="9">
    <location>
        <begin position="457"/>
        <end position="467"/>
    </location>
</feature>
<dbReference type="Proteomes" id="UP000444721">
    <property type="component" value="Unassembled WGS sequence"/>
</dbReference>
<comment type="subcellular location">
    <subcellularLocation>
        <location evidence="1">Nucleus</location>
    </subcellularLocation>
</comment>
<dbReference type="CDD" id="cd20553">
    <property type="entry name" value="CYCLIN_TFIIIB90_rpt1"/>
    <property type="match status" value="1"/>
</dbReference>
<reference evidence="12 13" key="1">
    <citation type="journal article" date="2019" name="Sci. Rep.">
        <title>Nanopore sequencing improves the draft genome of the human pathogenic amoeba Naegleria fowleri.</title>
        <authorList>
            <person name="Liechti N."/>
            <person name="Schurch N."/>
            <person name="Bruggmann R."/>
            <person name="Wittwer M."/>
        </authorList>
    </citation>
    <scope>NUCLEOTIDE SEQUENCE [LARGE SCALE GENOMIC DNA]</scope>
    <source>
        <strain evidence="12 13">ATCC 30894</strain>
    </source>
</reference>
<dbReference type="AlphaFoldDB" id="A0A6A5BQD3"/>
<feature type="region of interest" description="Disordered" evidence="9">
    <location>
        <begin position="406"/>
        <end position="530"/>
    </location>
</feature>
<feature type="compositionally biased region" description="Basic and acidic residues" evidence="9">
    <location>
        <begin position="550"/>
        <end position="560"/>
    </location>
</feature>
<name>A0A6A5BQD3_NAEFO</name>
<evidence type="ECO:0000259" key="10">
    <source>
        <dbReference type="Pfam" id="PF00382"/>
    </source>
</evidence>
<feature type="domain" description="Transcription factor TFIIB cyclin-like" evidence="10">
    <location>
        <begin position="105"/>
        <end position="193"/>
    </location>
</feature>
<dbReference type="PANTHER" id="PTHR11618">
    <property type="entry name" value="TRANSCRIPTION INITIATION FACTOR IIB-RELATED"/>
    <property type="match status" value="1"/>
</dbReference>
<keyword evidence="13" id="KW-1185">Reference proteome</keyword>
<dbReference type="EMBL" id="VFQX01000037">
    <property type="protein sequence ID" value="KAF0976438.1"/>
    <property type="molecule type" value="Genomic_DNA"/>
</dbReference>
<keyword evidence="3" id="KW-0479">Metal-binding</keyword>
<evidence type="ECO:0000256" key="4">
    <source>
        <dbReference type="ARBA" id="ARBA00022771"/>
    </source>
</evidence>
<gene>
    <name evidence="12" type="ORF">FDP41_004337</name>
</gene>
<dbReference type="GO" id="GO:0070897">
    <property type="term" value="P:transcription preinitiation complex assembly"/>
    <property type="evidence" value="ECO:0007669"/>
    <property type="project" value="InterPro"/>
</dbReference>
<feature type="compositionally biased region" description="Basic residues" evidence="9">
    <location>
        <begin position="561"/>
        <end position="570"/>
    </location>
</feature>
<comment type="similarity">
    <text evidence="2">Belongs to the TFIIB family.</text>
</comment>
<evidence type="ECO:0000256" key="6">
    <source>
        <dbReference type="ARBA" id="ARBA00023015"/>
    </source>
</evidence>
<dbReference type="GO" id="GO:0097550">
    <property type="term" value="C:transcription preinitiation complex"/>
    <property type="evidence" value="ECO:0007669"/>
    <property type="project" value="TreeGrafter"/>
</dbReference>
<dbReference type="RefSeq" id="XP_044561151.1">
    <property type="nucleotide sequence ID" value="XM_044707740.1"/>
</dbReference>
<keyword evidence="5" id="KW-0862">Zinc</keyword>
<feature type="compositionally biased region" description="Low complexity" evidence="9">
    <location>
        <begin position="420"/>
        <end position="445"/>
    </location>
</feature>
<dbReference type="InterPro" id="IPR011665">
    <property type="entry name" value="BRF1_TBP-bd_dom"/>
</dbReference>
<evidence type="ECO:0000259" key="11">
    <source>
        <dbReference type="Pfam" id="PF07741"/>
    </source>
</evidence>
<dbReference type="CDD" id="cd20554">
    <property type="entry name" value="CYCLIN_TFIIIB90_rpt2"/>
    <property type="match status" value="1"/>
</dbReference>
<dbReference type="Gene3D" id="1.10.472.10">
    <property type="entry name" value="Cyclin-like"/>
    <property type="match status" value="2"/>
</dbReference>
<dbReference type="InterPro" id="IPR013150">
    <property type="entry name" value="TFIIB_cyclin"/>
</dbReference>
<dbReference type="GO" id="GO:0001006">
    <property type="term" value="F:RNA polymerase III type 3 promoter sequence-specific DNA binding"/>
    <property type="evidence" value="ECO:0007669"/>
    <property type="project" value="TreeGrafter"/>
</dbReference>
<feature type="region of interest" description="Disordered" evidence="9">
    <location>
        <begin position="665"/>
        <end position="690"/>
    </location>
</feature>
<dbReference type="GO" id="GO:0017025">
    <property type="term" value="F:TBP-class protein binding"/>
    <property type="evidence" value="ECO:0007669"/>
    <property type="project" value="InterPro"/>
</dbReference>
<evidence type="ECO:0000313" key="13">
    <source>
        <dbReference type="Proteomes" id="UP000444721"/>
    </source>
</evidence>
<dbReference type="VEuPathDB" id="AmoebaDB:NF0066350"/>
<proteinExistence type="inferred from homology"/>
<protein>
    <recommendedName>
        <fullName evidence="14">Cyclin-like domain-containing protein</fullName>
    </recommendedName>
</protein>
<evidence type="ECO:0000256" key="5">
    <source>
        <dbReference type="ARBA" id="ARBA00022833"/>
    </source>
</evidence>
<dbReference type="InterPro" id="IPR000812">
    <property type="entry name" value="TFIIB"/>
</dbReference>
<dbReference type="GO" id="GO:0005634">
    <property type="term" value="C:nucleus"/>
    <property type="evidence" value="ECO:0007669"/>
    <property type="project" value="UniProtKB-SubCell"/>
</dbReference>
<evidence type="ECO:0008006" key="14">
    <source>
        <dbReference type="Google" id="ProtNLM"/>
    </source>
</evidence>
<evidence type="ECO:0000256" key="3">
    <source>
        <dbReference type="ARBA" id="ARBA00022723"/>
    </source>
</evidence>
<dbReference type="SUPFAM" id="SSF47954">
    <property type="entry name" value="Cyclin-like"/>
    <property type="match status" value="2"/>
</dbReference>
<dbReference type="VEuPathDB" id="AmoebaDB:FDP41_004337"/>
<evidence type="ECO:0000256" key="9">
    <source>
        <dbReference type="SAM" id="MobiDB-lite"/>
    </source>
</evidence>
<feature type="domain" description="Transcription factor TFIIB cyclin-like" evidence="10">
    <location>
        <begin position="200"/>
        <end position="303"/>
    </location>
</feature>